<reference evidence="3 4" key="1">
    <citation type="submission" date="2023-10" db="EMBL/GenBank/DDBJ databases">
        <title>Sphingomonas sp. HF-S4 16S ribosomal RNA gene Genome sequencing and assembly.</title>
        <authorList>
            <person name="Lee H."/>
        </authorList>
    </citation>
    <scope>NUCLEOTIDE SEQUENCE [LARGE SCALE GENOMIC DNA]</scope>
    <source>
        <strain evidence="3 4">HF-S4</strain>
    </source>
</reference>
<gene>
    <name evidence="3" type="ORF">RZN05_12810</name>
</gene>
<protein>
    <submittedName>
        <fullName evidence="3">Uncharacterized protein</fullName>
    </submittedName>
</protein>
<comment type="caution">
    <text evidence="3">The sequence shown here is derived from an EMBL/GenBank/DDBJ whole genome shotgun (WGS) entry which is preliminary data.</text>
</comment>
<feature type="compositionally biased region" description="Basic and acidic residues" evidence="1">
    <location>
        <begin position="114"/>
        <end position="139"/>
    </location>
</feature>
<name>A0ABU3Y9M6_9SPHN</name>
<evidence type="ECO:0000256" key="2">
    <source>
        <dbReference type="SAM" id="Phobius"/>
    </source>
</evidence>
<organism evidence="3 4">
    <name type="scientific">Sphingomonas agrestis</name>
    <dbReference type="NCBI Taxonomy" id="3080540"/>
    <lineage>
        <taxon>Bacteria</taxon>
        <taxon>Pseudomonadati</taxon>
        <taxon>Pseudomonadota</taxon>
        <taxon>Alphaproteobacteria</taxon>
        <taxon>Sphingomonadales</taxon>
        <taxon>Sphingomonadaceae</taxon>
        <taxon>Sphingomonas</taxon>
    </lineage>
</organism>
<sequence length="181" mass="18380">MADTTGETEKTTARKAPTRKASAPKPTPPKSAARKAPATKAAAPKAATRKAPARKAPARKAPARNAPARSQSKTAATKPARGGKLALSIGAAIGAVAATAFAVLKLGKRTHGSAEHVPTDLLGDARPEPGDRAPVDFRPDPTAPIPDGERDAFRPALAGVSAPTLVKGEAHENERLGASTS</sequence>
<feature type="region of interest" description="Disordered" evidence="1">
    <location>
        <begin position="114"/>
        <end position="153"/>
    </location>
</feature>
<keyword evidence="2" id="KW-0472">Membrane</keyword>
<evidence type="ECO:0000256" key="1">
    <source>
        <dbReference type="SAM" id="MobiDB-lite"/>
    </source>
</evidence>
<keyword evidence="4" id="KW-1185">Reference proteome</keyword>
<feature type="transmembrane region" description="Helical" evidence="2">
    <location>
        <begin position="85"/>
        <end position="104"/>
    </location>
</feature>
<accession>A0ABU3Y9M6</accession>
<feature type="region of interest" description="Disordered" evidence="1">
    <location>
        <begin position="1"/>
        <end position="82"/>
    </location>
</feature>
<keyword evidence="2" id="KW-0812">Transmembrane</keyword>
<feature type="compositionally biased region" description="Low complexity" evidence="1">
    <location>
        <begin position="19"/>
        <end position="46"/>
    </location>
</feature>
<feature type="compositionally biased region" description="Basic residues" evidence="1">
    <location>
        <begin position="47"/>
        <end position="62"/>
    </location>
</feature>
<evidence type="ECO:0000313" key="3">
    <source>
        <dbReference type="EMBL" id="MDV3457868.1"/>
    </source>
</evidence>
<evidence type="ECO:0000313" key="4">
    <source>
        <dbReference type="Proteomes" id="UP001273531"/>
    </source>
</evidence>
<proteinExistence type="predicted"/>
<dbReference type="Proteomes" id="UP001273531">
    <property type="component" value="Unassembled WGS sequence"/>
</dbReference>
<dbReference type="RefSeq" id="WP_317226992.1">
    <property type="nucleotide sequence ID" value="NZ_JAWJEJ010000001.1"/>
</dbReference>
<dbReference type="EMBL" id="JAWJEJ010000001">
    <property type="protein sequence ID" value="MDV3457868.1"/>
    <property type="molecule type" value="Genomic_DNA"/>
</dbReference>
<keyword evidence="2" id="KW-1133">Transmembrane helix</keyword>